<keyword evidence="1" id="KW-0614">Plasmid</keyword>
<proteinExistence type="predicted"/>
<gene>
    <name evidence="1" type="ORF">RZS28_19895</name>
</gene>
<sequence>MDLIPEDVRARLLANGAPSQREKDHFPVVKLFTPDAHATWLLTELDSDADLAFGLCDLGCPELGYVSLTEIASIRGRLGLPVERDVIFKARFPISVYAEAARQVGHITDADYLLARIARDSGLSLPREA</sequence>
<dbReference type="InterPro" id="IPR021341">
    <property type="entry name" value="DUF2958"/>
</dbReference>
<name>A0ABZ0HYQ3_9HYPH</name>
<protein>
    <submittedName>
        <fullName evidence="1">DUF2958 domain-containing protein</fullName>
    </submittedName>
</protein>
<dbReference type="EMBL" id="CP136863">
    <property type="protein sequence ID" value="WOJ91709.1"/>
    <property type="molecule type" value="Genomic_DNA"/>
</dbReference>
<dbReference type="Pfam" id="PF11171">
    <property type="entry name" value="DUF2958"/>
    <property type="match status" value="1"/>
</dbReference>
<organism evidence="1 2">
    <name type="scientific">Methylocapsa polymorpha</name>
    <dbReference type="NCBI Taxonomy" id="3080828"/>
    <lineage>
        <taxon>Bacteria</taxon>
        <taxon>Pseudomonadati</taxon>
        <taxon>Pseudomonadota</taxon>
        <taxon>Alphaproteobacteria</taxon>
        <taxon>Hyphomicrobiales</taxon>
        <taxon>Beijerinckiaceae</taxon>
        <taxon>Methylocapsa</taxon>
    </lineage>
</organism>
<evidence type="ECO:0000313" key="2">
    <source>
        <dbReference type="Proteomes" id="UP001626536"/>
    </source>
</evidence>
<evidence type="ECO:0000313" key="1">
    <source>
        <dbReference type="EMBL" id="WOJ91709.1"/>
    </source>
</evidence>
<geneLocation type="plasmid" evidence="1 2">
    <name>pRX1</name>
</geneLocation>
<keyword evidence="2" id="KW-1185">Reference proteome</keyword>
<dbReference type="RefSeq" id="WP_318655137.1">
    <property type="nucleotide sequence ID" value="NZ_CP136863.1"/>
</dbReference>
<reference evidence="1 2" key="1">
    <citation type="submission" date="2023-10" db="EMBL/GenBank/DDBJ databases">
        <title>Novel methanotroph of the genus Methylocapsa from a subarctic wetland.</title>
        <authorList>
            <person name="Belova S.E."/>
            <person name="Oshkin I.Y."/>
            <person name="Miroshnikov K."/>
            <person name="Dedysh S.N."/>
        </authorList>
    </citation>
    <scope>NUCLEOTIDE SEQUENCE [LARGE SCALE GENOMIC DNA]</scope>
    <source>
        <strain evidence="1 2">RX1</strain>
        <plasmid evidence="1 2">pRX1</plasmid>
    </source>
</reference>
<accession>A0ABZ0HYQ3</accession>
<dbReference type="Proteomes" id="UP001626536">
    <property type="component" value="Plasmid pRX1"/>
</dbReference>